<dbReference type="PANTHER" id="PTHR47707:SF1">
    <property type="entry name" value="NUDIX HYDROLASE FAMILY PROTEIN"/>
    <property type="match status" value="1"/>
</dbReference>
<feature type="domain" description="Nudix hydrolase" evidence="12">
    <location>
        <begin position="1"/>
        <end position="126"/>
    </location>
</feature>
<evidence type="ECO:0000256" key="4">
    <source>
        <dbReference type="ARBA" id="ARBA00022705"/>
    </source>
</evidence>
<dbReference type="EMBL" id="WUUQ01000005">
    <property type="protein sequence ID" value="MXQ74297.1"/>
    <property type="molecule type" value="Genomic_DNA"/>
</dbReference>
<dbReference type="InterPro" id="IPR047127">
    <property type="entry name" value="MutT-like"/>
</dbReference>
<comment type="similarity">
    <text evidence="2">Belongs to the Nudix hydrolase family.</text>
</comment>
<comment type="catalytic activity">
    <reaction evidence="10">
        <text>8-oxo-dGTP + H2O = 8-oxo-dGMP + diphosphate + H(+)</text>
        <dbReference type="Rhea" id="RHEA:31575"/>
        <dbReference type="ChEBI" id="CHEBI:15377"/>
        <dbReference type="ChEBI" id="CHEBI:15378"/>
        <dbReference type="ChEBI" id="CHEBI:33019"/>
        <dbReference type="ChEBI" id="CHEBI:63224"/>
        <dbReference type="ChEBI" id="CHEBI:77896"/>
        <dbReference type="EC" id="3.6.1.55"/>
    </reaction>
</comment>
<keyword evidence="14" id="KW-1185">Reference proteome</keyword>
<keyword evidence="3" id="KW-0515">Mutator protein</keyword>
<comment type="caution">
    <text evidence="13">The sequence shown here is derived from an EMBL/GenBank/DDBJ whole genome shotgun (WGS) entry which is preliminary data.</text>
</comment>
<sequence>MKEIEVVCGAIEQGNVYLIAKRGKGIHEDIWEFPGGKVEPKESREDAVKRELKEELDVDVEILEYLTTVEDAFDDTLLHVHAYRCRILRGQPTLHVHKEMQWVSADELNDYGFQKADRAIIQKIQSKQNR</sequence>
<evidence type="ECO:0000256" key="7">
    <source>
        <dbReference type="ARBA" id="ARBA00022801"/>
    </source>
</evidence>
<evidence type="ECO:0000256" key="8">
    <source>
        <dbReference type="ARBA" id="ARBA00022842"/>
    </source>
</evidence>
<dbReference type="RefSeq" id="WP_160625684.1">
    <property type="nucleotide sequence ID" value="NZ_WUUQ01000005.1"/>
</dbReference>
<dbReference type="PROSITE" id="PS51462">
    <property type="entry name" value="NUDIX"/>
    <property type="match status" value="1"/>
</dbReference>
<dbReference type="GO" id="GO:0006281">
    <property type="term" value="P:DNA repair"/>
    <property type="evidence" value="ECO:0007669"/>
    <property type="project" value="UniProtKB-KW"/>
</dbReference>
<gene>
    <name evidence="13" type="ORF">GSF08_10210</name>
</gene>
<organism evidence="13 14">
    <name type="scientific">Copranaerobaculum intestinale</name>
    <dbReference type="NCBI Taxonomy" id="2692629"/>
    <lineage>
        <taxon>Bacteria</taxon>
        <taxon>Bacillati</taxon>
        <taxon>Bacillota</taxon>
        <taxon>Erysipelotrichia</taxon>
        <taxon>Erysipelotrichales</taxon>
        <taxon>Erysipelotrichaceae</taxon>
        <taxon>Copranaerobaculum</taxon>
    </lineage>
</organism>
<reference evidence="13 14" key="2">
    <citation type="submission" date="2020-01" db="EMBL/GenBank/DDBJ databases">
        <title>Clostridiaceae sp. nov. isolated from the gut of human by culturomics.</title>
        <authorList>
            <person name="Chang Y."/>
        </authorList>
    </citation>
    <scope>NUCLEOTIDE SEQUENCE [LARGE SCALE GENOMIC DNA]</scope>
    <source>
        <strain evidence="13 14">DONG20-135</strain>
    </source>
</reference>
<dbReference type="Proteomes" id="UP000434036">
    <property type="component" value="Unassembled WGS sequence"/>
</dbReference>
<evidence type="ECO:0000256" key="3">
    <source>
        <dbReference type="ARBA" id="ARBA00022457"/>
    </source>
</evidence>
<dbReference type="EC" id="3.6.1.55" evidence="11"/>
<keyword evidence="9" id="KW-0234">DNA repair</keyword>
<dbReference type="Gene3D" id="3.90.79.10">
    <property type="entry name" value="Nucleoside Triphosphate Pyrophosphohydrolase"/>
    <property type="match status" value="1"/>
</dbReference>
<evidence type="ECO:0000313" key="14">
    <source>
        <dbReference type="Proteomes" id="UP000434036"/>
    </source>
</evidence>
<dbReference type="GO" id="GO:0035539">
    <property type="term" value="F:8-oxo-7,8-dihydrodeoxyguanosine triphosphate pyrophosphatase activity"/>
    <property type="evidence" value="ECO:0007669"/>
    <property type="project" value="UniProtKB-EC"/>
</dbReference>
<dbReference type="InterPro" id="IPR029119">
    <property type="entry name" value="MutY_C"/>
</dbReference>
<comment type="cofactor">
    <cofactor evidence="1">
        <name>Mg(2+)</name>
        <dbReference type="ChEBI" id="CHEBI:18420"/>
    </cofactor>
</comment>
<dbReference type="GO" id="GO:0044715">
    <property type="term" value="F:8-oxo-dGDP phosphatase activity"/>
    <property type="evidence" value="ECO:0007669"/>
    <property type="project" value="TreeGrafter"/>
</dbReference>
<dbReference type="PANTHER" id="PTHR47707">
    <property type="entry name" value="8-OXO-DGTP DIPHOSPHATASE"/>
    <property type="match status" value="1"/>
</dbReference>
<evidence type="ECO:0000256" key="10">
    <source>
        <dbReference type="ARBA" id="ARBA00035861"/>
    </source>
</evidence>
<evidence type="ECO:0000259" key="12">
    <source>
        <dbReference type="PROSITE" id="PS51462"/>
    </source>
</evidence>
<dbReference type="Pfam" id="PF14815">
    <property type="entry name" value="NUDIX_4"/>
    <property type="match status" value="1"/>
</dbReference>
<dbReference type="GO" id="GO:0006260">
    <property type="term" value="P:DNA replication"/>
    <property type="evidence" value="ECO:0007669"/>
    <property type="project" value="UniProtKB-KW"/>
</dbReference>
<evidence type="ECO:0000256" key="9">
    <source>
        <dbReference type="ARBA" id="ARBA00023204"/>
    </source>
</evidence>
<dbReference type="AlphaFoldDB" id="A0A6N8UGB2"/>
<reference evidence="13 14" key="1">
    <citation type="submission" date="2019-12" db="EMBL/GenBank/DDBJ databases">
        <authorList>
            <person name="Yang R."/>
        </authorList>
    </citation>
    <scope>NUCLEOTIDE SEQUENCE [LARGE SCALE GENOMIC DNA]</scope>
    <source>
        <strain evidence="13 14">DONG20-135</strain>
    </source>
</reference>
<dbReference type="GO" id="GO:0008413">
    <property type="term" value="F:8-oxo-7,8-dihydroguanosine triphosphate pyrophosphatase activity"/>
    <property type="evidence" value="ECO:0007669"/>
    <property type="project" value="TreeGrafter"/>
</dbReference>
<evidence type="ECO:0000256" key="11">
    <source>
        <dbReference type="ARBA" id="ARBA00038905"/>
    </source>
</evidence>
<dbReference type="GO" id="GO:0044716">
    <property type="term" value="F:8-oxo-GDP phosphatase activity"/>
    <property type="evidence" value="ECO:0007669"/>
    <property type="project" value="TreeGrafter"/>
</dbReference>
<accession>A0A6N8UGB2</accession>
<evidence type="ECO:0000256" key="6">
    <source>
        <dbReference type="ARBA" id="ARBA00022763"/>
    </source>
</evidence>
<dbReference type="InterPro" id="IPR020476">
    <property type="entry name" value="Nudix_hydrolase"/>
</dbReference>
<dbReference type="PROSITE" id="PS00893">
    <property type="entry name" value="NUDIX_BOX"/>
    <property type="match status" value="1"/>
</dbReference>
<evidence type="ECO:0000256" key="1">
    <source>
        <dbReference type="ARBA" id="ARBA00001946"/>
    </source>
</evidence>
<evidence type="ECO:0000313" key="13">
    <source>
        <dbReference type="EMBL" id="MXQ74297.1"/>
    </source>
</evidence>
<dbReference type="InterPro" id="IPR000086">
    <property type="entry name" value="NUDIX_hydrolase_dom"/>
</dbReference>
<keyword evidence="4" id="KW-0235">DNA replication</keyword>
<dbReference type="CDD" id="cd03425">
    <property type="entry name" value="NUDIX_MutT_NudA_like"/>
    <property type="match status" value="1"/>
</dbReference>
<dbReference type="PRINTS" id="PR00502">
    <property type="entry name" value="NUDIXFAMILY"/>
</dbReference>
<dbReference type="SUPFAM" id="SSF55811">
    <property type="entry name" value="Nudix"/>
    <property type="match status" value="1"/>
</dbReference>
<keyword evidence="6" id="KW-0227">DNA damage</keyword>
<evidence type="ECO:0000256" key="5">
    <source>
        <dbReference type="ARBA" id="ARBA00022723"/>
    </source>
</evidence>
<keyword evidence="7" id="KW-0378">Hydrolase</keyword>
<evidence type="ECO:0000256" key="2">
    <source>
        <dbReference type="ARBA" id="ARBA00005582"/>
    </source>
</evidence>
<keyword evidence="5" id="KW-0479">Metal-binding</keyword>
<protein>
    <recommendedName>
        <fullName evidence="11">8-oxo-dGTP diphosphatase</fullName>
        <ecNumber evidence="11">3.6.1.55</ecNumber>
    </recommendedName>
</protein>
<dbReference type="InterPro" id="IPR020084">
    <property type="entry name" value="NUDIX_hydrolase_CS"/>
</dbReference>
<name>A0A6N8UGB2_9FIRM</name>
<dbReference type="GO" id="GO:0046872">
    <property type="term" value="F:metal ion binding"/>
    <property type="evidence" value="ECO:0007669"/>
    <property type="project" value="UniProtKB-KW"/>
</dbReference>
<keyword evidence="8" id="KW-0460">Magnesium</keyword>
<dbReference type="InterPro" id="IPR015797">
    <property type="entry name" value="NUDIX_hydrolase-like_dom_sf"/>
</dbReference>
<proteinExistence type="inferred from homology"/>